<sequence>MSACSIGAVIINSFILAVVVFILAIVLFI</sequence>
<gene>
    <name evidence="2" type="ordered locus">Desde_1242</name>
</gene>
<keyword evidence="3" id="KW-1185">Reference proteome</keyword>
<evidence type="ECO:0000313" key="3">
    <source>
        <dbReference type="Proteomes" id="UP000006053"/>
    </source>
</evidence>
<feature type="transmembrane region" description="Helical" evidence="1">
    <location>
        <begin position="6"/>
        <end position="28"/>
    </location>
</feature>
<dbReference type="EMBL" id="CP003348">
    <property type="protein sequence ID" value="AFL99671.1"/>
    <property type="molecule type" value="Genomic_DNA"/>
</dbReference>
<protein>
    <submittedName>
        <fullName evidence="2">Uncharacterized protein</fullName>
    </submittedName>
</protein>
<evidence type="ECO:0000313" key="2">
    <source>
        <dbReference type="EMBL" id="AFL99671.1"/>
    </source>
</evidence>
<dbReference type="KEGG" id="ddh:Desde_1242"/>
<dbReference type="Proteomes" id="UP000006053">
    <property type="component" value="Chromosome"/>
</dbReference>
<reference evidence="3" key="1">
    <citation type="submission" date="2012-06" db="EMBL/GenBank/DDBJ databases">
        <title>Complete sequence of Desulfitobacterium dehalogenans ATCC 51507.</title>
        <authorList>
            <person name="Lucas S."/>
            <person name="Han J."/>
            <person name="Lapidus A."/>
            <person name="Cheng J.-F."/>
            <person name="Goodwin L."/>
            <person name="Pitluck S."/>
            <person name="Peters L."/>
            <person name="Ovchinnikova G."/>
            <person name="Teshima H."/>
            <person name="Detter J.C."/>
            <person name="Han C."/>
            <person name="Tapia R."/>
            <person name="Land M."/>
            <person name="Hauser L."/>
            <person name="Kyrpides N."/>
            <person name="Ivanova N."/>
            <person name="Pagani I."/>
            <person name="Kruse T."/>
            <person name="de Vos W.M."/>
            <person name="Smidt H."/>
            <person name="Woyke T."/>
        </authorList>
    </citation>
    <scope>NUCLEOTIDE SEQUENCE [LARGE SCALE GENOMIC DNA]</scope>
    <source>
        <strain evidence="3">ATCC 51507 / DSM 9161 / JW/IU-DC1</strain>
    </source>
</reference>
<name>I4A6T7_DESDJ</name>
<dbReference type="AlphaFoldDB" id="I4A6T7"/>
<accession>I4A6T7</accession>
<dbReference type="HOGENOM" id="CLU_3409129_0_0_9"/>
<reference evidence="2 3" key="2">
    <citation type="journal article" date="2015" name="J. Bacteriol.">
        <title>Genomic, proteomic, and biochemical analysis of the organohalide respiratory pathway in Desulfitobacterium dehalogenans.</title>
        <authorList>
            <person name="Kruse T."/>
            <person name="van de Pas B.A."/>
            <person name="Atteia A."/>
            <person name="Krab K."/>
            <person name="Hagen W.R."/>
            <person name="Goodwin L."/>
            <person name="Chain P."/>
            <person name="Boeren S."/>
            <person name="Maphosa F."/>
            <person name="Schraa G."/>
            <person name="de Vos W.M."/>
            <person name="van der Oost J."/>
            <person name="Smidt H."/>
            <person name="Stams A.J."/>
        </authorList>
    </citation>
    <scope>NUCLEOTIDE SEQUENCE [LARGE SCALE GENOMIC DNA]</scope>
    <source>
        <strain evidence="3">ATCC 51507 / DSM 9161 / JW/IU-DC1</strain>
    </source>
</reference>
<organism evidence="2 3">
    <name type="scientific">Desulfitobacterium dehalogenans (strain ATCC 51507 / DSM 9161 / JW/IU-DC1)</name>
    <dbReference type="NCBI Taxonomy" id="756499"/>
    <lineage>
        <taxon>Bacteria</taxon>
        <taxon>Bacillati</taxon>
        <taxon>Bacillota</taxon>
        <taxon>Clostridia</taxon>
        <taxon>Eubacteriales</taxon>
        <taxon>Desulfitobacteriaceae</taxon>
        <taxon>Desulfitobacterium</taxon>
    </lineage>
</organism>
<keyword evidence="1" id="KW-0812">Transmembrane</keyword>
<keyword evidence="1" id="KW-0472">Membrane</keyword>
<keyword evidence="1" id="KW-1133">Transmembrane helix</keyword>
<evidence type="ECO:0000256" key="1">
    <source>
        <dbReference type="SAM" id="Phobius"/>
    </source>
</evidence>
<proteinExistence type="predicted"/>
<dbReference type="STRING" id="756499.Desde_1242"/>